<evidence type="ECO:0000256" key="2">
    <source>
        <dbReference type="ARBA" id="ARBA00023125"/>
    </source>
</evidence>
<dbReference type="GO" id="GO:0003677">
    <property type="term" value="F:DNA binding"/>
    <property type="evidence" value="ECO:0007669"/>
    <property type="project" value="UniProtKB-KW"/>
</dbReference>
<evidence type="ECO:0000256" key="5">
    <source>
        <dbReference type="SAM" id="MobiDB-lite"/>
    </source>
</evidence>
<keyword evidence="2" id="KW-0238">DNA-binding</keyword>
<reference evidence="6 7" key="1">
    <citation type="journal article" date="2014" name="Agronomy (Basel)">
        <title>A Draft Genome Sequence for Ensete ventricosum, the Drought-Tolerant Tree Against Hunger.</title>
        <authorList>
            <person name="Harrison J."/>
            <person name="Moore K.A."/>
            <person name="Paszkiewicz K."/>
            <person name="Jones T."/>
            <person name="Grant M."/>
            <person name="Ambacheew D."/>
            <person name="Muzemil S."/>
            <person name="Studholme D.J."/>
        </authorList>
    </citation>
    <scope>NUCLEOTIDE SEQUENCE [LARGE SCALE GENOMIC DNA]</scope>
</reference>
<keyword evidence="4" id="KW-0539">Nucleus</keyword>
<feature type="compositionally biased region" description="Polar residues" evidence="5">
    <location>
        <begin position="153"/>
        <end position="166"/>
    </location>
</feature>
<name>A0A426ZXA4_ENSVE</name>
<dbReference type="Proteomes" id="UP000287651">
    <property type="component" value="Unassembled WGS sequence"/>
</dbReference>
<proteinExistence type="predicted"/>
<comment type="caution">
    <text evidence="6">The sequence shown here is derived from an EMBL/GenBank/DDBJ whole genome shotgun (WGS) entry which is preliminary data.</text>
</comment>
<dbReference type="AlphaFoldDB" id="A0A426ZXA4"/>
<feature type="region of interest" description="Disordered" evidence="5">
    <location>
        <begin position="20"/>
        <end position="82"/>
    </location>
</feature>
<evidence type="ECO:0000313" key="7">
    <source>
        <dbReference type="Proteomes" id="UP000287651"/>
    </source>
</evidence>
<organism evidence="6 7">
    <name type="scientific">Ensete ventricosum</name>
    <name type="common">Abyssinian banana</name>
    <name type="synonym">Musa ensete</name>
    <dbReference type="NCBI Taxonomy" id="4639"/>
    <lineage>
        <taxon>Eukaryota</taxon>
        <taxon>Viridiplantae</taxon>
        <taxon>Streptophyta</taxon>
        <taxon>Embryophyta</taxon>
        <taxon>Tracheophyta</taxon>
        <taxon>Spermatophyta</taxon>
        <taxon>Magnoliopsida</taxon>
        <taxon>Liliopsida</taxon>
        <taxon>Zingiberales</taxon>
        <taxon>Musaceae</taxon>
        <taxon>Ensete</taxon>
    </lineage>
</organism>
<evidence type="ECO:0000313" key="6">
    <source>
        <dbReference type="EMBL" id="RRT68585.1"/>
    </source>
</evidence>
<dbReference type="PANTHER" id="PTHR46408">
    <property type="entry name" value="BASIC LEUCINE ZIPPER 63"/>
    <property type="match status" value="1"/>
</dbReference>
<feature type="region of interest" description="Disordered" evidence="5">
    <location>
        <begin position="153"/>
        <end position="199"/>
    </location>
</feature>
<feature type="compositionally biased region" description="Acidic residues" evidence="5">
    <location>
        <begin position="169"/>
        <end position="187"/>
    </location>
</feature>
<feature type="compositionally biased region" description="Low complexity" evidence="5">
    <location>
        <begin position="20"/>
        <end position="37"/>
    </location>
</feature>
<evidence type="ECO:0000256" key="3">
    <source>
        <dbReference type="ARBA" id="ARBA00023163"/>
    </source>
</evidence>
<protein>
    <submittedName>
        <fullName evidence="6">Uncharacterized protein</fullName>
    </submittedName>
</protein>
<accession>A0A426ZXA4</accession>
<gene>
    <name evidence="6" type="ORF">B296_00007932</name>
</gene>
<evidence type="ECO:0000256" key="4">
    <source>
        <dbReference type="ARBA" id="ARBA00023242"/>
    </source>
</evidence>
<sequence length="199" mass="20905">MSRCPSEWYLEKFLEEAAACSAPSPNPSLNANQNNCNMTPDPPSAVSSASNPDAGPNLAPDPSASSSTAGSNFCGPQRASGRVGNGEVVEIKDPFGPPAAVDPRNYQALLKQKLDMICAAVAISRVHLVSISLKYLACDGPGGVPALSILQNSGTLGKPATSGSSRDLSDDDDDDDDELEGEAETNENMDPAERRRMRR</sequence>
<dbReference type="PANTHER" id="PTHR46408:SF10">
    <property type="entry name" value="BASIC LEUCINE ZIPPER 63"/>
    <property type="match status" value="1"/>
</dbReference>
<keyword evidence="3" id="KW-0804">Transcription</keyword>
<evidence type="ECO:0000256" key="1">
    <source>
        <dbReference type="ARBA" id="ARBA00023015"/>
    </source>
</evidence>
<keyword evidence="1" id="KW-0805">Transcription regulation</keyword>
<dbReference type="EMBL" id="AMZH03004647">
    <property type="protein sequence ID" value="RRT68585.1"/>
    <property type="molecule type" value="Genomic_DNA"/>
</dbReference>